<protein>
    <recommendedName>
        <fullName evidence="5">Internalin-J</fullName>
    </recommendedName>
</protein>
<dbReference type="PANTHER" id="PTHR47566">
    <property type="match status" value="1"/>
</dbReference>
<name>A0ABX9DQT0_9BACT</name>
<dbReference type="InterPro" id="IPR052574">
    <property type="entry name" value="CDIRP"/>
</dbReference>
<keyword evidence="2" id="KW-0677">Repeat</keyword>
<gene>
    <name evidence="3" type="ORF">BC673_11276</name>
</gene>
<evidence type="ECO:0000313" key="4">
    <source>
        <dbReference type="Proteomes" id="UP000249852"/>
    </source>
</evidence>
<dbReference type="Gene3D" id="3.80.10.10">
    <property type="entry name" value="Ribonuclease Inhibitor"/>
    <property type="match status" value="2"/>
</dbReference>
<keyword evidence="4" id="KW-1185">Reference proteome</keyword>
<dbReference type="InterPro" id="IPR032675">
    <property type="entry name" value="LRR_dom_sf"/>
</dbReference>
<proteinExistence type="predicted"/>
<evidence type="ECO:0000313" key="3">
    <source>
        <dbReference type="EMBL" id="RAS45231.1"/>
    </source>
</evidence>
<evidence type="ECO:0008006" key="5">
    <source>
        <dbReference type="Google" id="ProtNLM"/>
    </source>
</evidence>
<keyword evidence="1" id="KW-0433">Leucine-rich repeat</keyword>
<accession>A0ABX9DQT0</accession>
<dbReference type="PANTHER" id="PTHR47566:SF1">
    <property type="entry name" value="PROTEIN NUD1"/>
    <property type="match status" value="1"/>
</dbReference>
<sequence>MLVLLLYKLEKLTKTLYIQNKAYSLKLIWKQIEYSFFKNNQSMQRNYSLLMTAAIALFSNVCIAQTSPGEPYIELTSEQETGKWGVSLAVANDEDKAKVWVDLNNNGQKDENETIDMWEWYWYSRPRTAKTLRIYGPVIDIDCGSKDNAIAAINIKNNPNLQKLKCTYSKGLTSLDLSGNANLKKVNVSGCKLNSIALPVQSPAMEELDVNDNELDNLEVSGCSKLVRIDCFNNRLTADAMQKLVESLPDRSQENTAGRLFVLYSIDEKEKNEILKTSVEQAKTKKWDVKYFTGQLDYSGSDHNRYLTSKPKAILTTSKQSGEWLLNIGVPEQEVDSVWIDLNNNNEYDYGEEQNVFNQQVLLPISGEKINIYGKLSKLVCMGNHLTALNVEECTELETLNCSKNELQTLKLNSNKKLKELLGYENELTEIDLSENKELVLLSLNTNKLSAANFDNNNALTTLFISNNELKELNVKPCINLRTIAFENNQLQEVDLSKNALIESIYAQKNKLTKLNLKGLNGLRMLSCEHNALSSIALDENLKQLEAVYCFCNQIKGQEMKSLCNMLPVREDNKKGEFYVVDTTNPTEENQCTKKDVEVANKHNWQVYDYKNKENNGKNLYEGKENPTGLNLPEGREDINVCFIANGLLQINTPQSLQGRDIRVYDINGRILKQDVCKGGLQLLSIQKGDSLGVIFIQVDGKLFKRMH</sequence>
<organism evidence="3 4">
    <name type="scientific">Prevotella pallens</name>
    <dbReference type="NCBI Taxonomy" id="60133"/>
    <lineage>
        <taxon>Bacteria</taxon>
        <taxon>Pseudomonadati</taxon>
        <taxon>Bacteroidota</taxon>
        <taxon>Bacteroidia</taxon>
        <taxon>Bacteroidales</taxon>
        <taxon>Prevotellaceae</taxon>
        <taxon>Prevotella</taxon>
    </lineage>
</organism>
<comment type="caution">
    <text evidence="3">The sequence shown here is derived from an EMBL/GenBank/DDBJ whole genome shotgun (WGS) entry which is preliminary data.</text>
</comment>
<dbReference type="EMBL" id="QLTQ01000012">
    <property type="protein sequence ID" value="RAS45231.1"/>
    <property type="molecule type" value="Genomic_DNA"/>
</dbReference>
<evidence type="ECO:0000256" key="2">
    <source>
        <dbReference type="ARBA" id="ARBA00022737"/>
    </source>
</evidence>
<dbReference type="Proteomes" id="UP000249852">
    <property type="component" value="Unassembled WGS sequence"/>
</dbReference>
<reference evidence="3 4" key="1">
    <citation type="submission" date="2018-06" db="EMBL/GenBank/DDBJ databases">
        <title>Genomic Encyclopedia of Archaeal and Bacterial Type Strains, Phase II (KMG-II): from individual species to whole genera.</title>
        <authorList>
            <person name="Goeker M."/>
        </authorList>
    </citation>
    <scope>NUCLEOTIDE SEQUENCE [LARGE SCALE GENOMIC DNA]</scope>
    <source>
        <strain evidence="3 4">DSM 18710</strain>
    </source>
</reference>
<dbReference type="SUPFAM" id="SSF52058">
    <property type="entry name" value="L domain-like"/>
    <property type="match status" value="2"/>
</dbReference>
<evidence type="ECO:0000256" key="1">
    <source>
        <dbReference type="ARBA" id="ARBA00022614"/>
    </source>
</evidence>